<dbReference type="RefSeq" id="WP_359343535.1">
    <property type="nucleotide sequence ID" value="NZ_JBEYXV010000001.1"/>
</dbReference>
<evidence type="ECO:0008006" key="3">
    <source>
        <dbReference type="Google" id="ProtNLM"/>
    </source>
</evidence>
<proteinExistence type="predicted"/>
<accession>A0ABV3BFT1</accession>
<gene>
    <name evidence="1" type="ORF">ABZ921_01965</name>
</gene>
<comment type="caution">
    <text evidence="1">The sequence shown here is derived from an EMBL/GenBank/DDBJ whole genome shotgun (WGS) entry which is preliminary data.</text>
</comment>
<protein>
    <recommendedName>
        <fullName evidence="3">XRE family transcriptional regulator</fullName>
    </recommendedName>
</protein>
<reference evidence="1 2" key="1">
    <citation type="submission" date="2024-06" db="EMBL/GenBank/DDBJ databases">
        <title>The Natural Products Discovery Center: Release of the First 8490 Sequenced Strains for Exploring Actinobacteria Biosynthetic Diversity.</title>
        <authorList>
            <person name="Kalkreuter E."/>
            <person name="Kautsar S.A."/>
            <person name="Yang D."/>
            <person name="Bader C.D."/>
            <person name="Teijaro C.N."/>
            <person name="Fluegel L."/>
            <person name="Davis C.M."/>
            <person name="Simpson J.R."/>
            <person name="Lauterbach L."/>
            <person name="Steele A.D."/>
            <person name="Gui C."/>
            <person name="Meng S."/>
            <person name="Li G."/>
            <person name="Viehrig K."/>
            <person name="Ye F."/>
            <person name="Su P."/>
            <person name="Kiefer A.F."/>
            <person name="Nichols A."/>
            <person name="Cepeda A.J."/>
            <person name="Yan W."/>
            <person name="Fan B."/>
            <person name="Jiang Y."/>
            <person name="Adhikari A."/>
            <person name="Zheng C.-J."/>
            <person name="Schuster L."/>
            <person name="Cowan T.M."/>
            <person name="Smanski M.J."/>
            <person name="Chevrette M.G."/>
            <person name="De Carvalho L.P.S."/>
            <person name="Shen B."/>
        </authorList>
    </citation>
    <scope>NUCLEOTIDE SEQUENCE [LARGE SCALE GENOMIC DNA]</scope>
    <source>
        <strain evidence="1 2">NPDC046838</strain>
    </source>
</reference>
<dbReference type="EMBL" id="JBEYXV010000001">
    <property type="protein sequence ID" value="MEU6819365.1"/>
    <property type="molecule type" value="Genomic_DNA"/>
</dbReference>
<name>A0ABV3BFT1_9ACTN</name>
<sequence>MSCSTLSAWQTGLSQPERAGSLAAVASLEDILKLPSGSLVGSLPPRRPRGRQARAFEAETECSRRWENAYAIAPVLARLNADWGDLTNPPALSYRIRMRVGSAGEELALHVSRILRGGPRGAQRMVYVTSYASLPHAPRLTMTHGCRLTRFRGDAEAAVAAYEFLLDKPLGPGELTLTEFTIHYPPRQTDRHTSIHLYAGTRDVVLETVFDATYRPDRCQAFHQPYATAPVKILKELSGSEVPREFQYVAFNPAPGIYGIRWE</sequence>
<keyword evidence="2" id="KW-1185">Reference proteome</keyword>
<evidence type="ECO:0000313" key="2">
    <source>
        <dbReference type="Proteomes" id="UP001551176"/>
    </source>
</evidence>
<organism evidence="1 2">
    <name type="scientific">Streptomyces atriruber</name>
    <dbReference type="NCBI Taxonomy" id="545121"/>
    <lineage>
        <taxon>Bacteria</taxon>
        <taxon>Bacillati</taxon>
        <taxon>Actinomycetota</taxon>
        <taxon>Actinomycetes</taxon>
        <taxon>Kitasatosporales</taxon>
        <taxon>Streptomycetaceae</taxon>
        <taxon>Streptomyces</taxon>
    </lineage>
</organism>
<evidence type="ECO:0000313" key="1">
    <source>
        <dbReference type="EMBL" id="MEU6819365.1"/>
    </source>
</evidence>
<dbReference type="Proteomes" id="UP001551176">
    <property type="component" value="Unassembled WGS sequence"/>
</dbReference>